<evidence type="ECO:0000256" key="3">
    <source>
        <dbReference type="ARBA" id="ARBA00023004"/>
    </source>
</evidence>
<evidence type="ECO:0000256" key="2">
    <source>
        <dbReference type="ARBA" id="ARBA00022723"/>
    </source>
</evidence>
<evidence type="ECO:0000256" key="4">
    <source>
        <dbReference type="PROSITE-ProRule" id="PRU00433"/>
    </source>
</evidence>
<dbReference type="SUPFAM" id="SSF46626">
    <property type="entry name" value="Cytochrome c"/>
    <property type="match status" value="1"/>
</dbReference>
<dbReference type="Gene3D" id="2.130.10.10">
    <property type="entry name" value="YVTN repeat-like/Quinoprotein amine dehydrogenase"/>
    <property type="match status" value="1"/>
</dbReference>
<dbReference type="Pfam" id="PF13442">
    <property type="entry name" value="Cytochrome_CBB3"/>
    <property type="match status" value="1"/>
</dbReference>
<dbReference type="GO" id="GO:0020037">
    <property type="term" value="F:heme binding"/>
    <property type="evidence" value="ECO:0007669"/>
    <property type="project" value="InterPro"/>
</dbReference>
<dbReference type="GO" id="GO:0046872">
    <property type="term" value="F:metal ion binding"/>
    <property type="evidence" value="ECO:0007669"/>
    <property type="project" value="UniProtKB-KW"/>
</dbReference>
<dbReference type="eggNOG" id="COG3391">
    <property type="taxonomic scope" value="Bacteria"/>
</dbReference>
<evidence type="ECO:0000259" key="5">
    <source>
        <dbReference type="PROSITE" id="PS51007"/>
    </source>
</evidence>
<gene>
    <name evidence="6" type="ORF">DAMO_2776</name>
</gene>
<dbReference type="eggNOG" id="COG2010">
    <property type="taxonomic scope" value="Bacteria"/>
</dbReference>
<keyword evidence="2 4" id="KW-0479">Metal-binding</keyword>
<dbReference type="KEGG" id="mox:DAMO_2776"/>
<dbReference type="EMBL" id="FP565575">
    <property type="protein sequence ID" value="CBE69849.1"/>
    <property type="molecule type" value="Genomic_DNA"/>
</dbReference>
<accession>D5ML09</accession>
<dbReference type="InterPro" id="IPR009056">
    <property type="entry name" value="Cyt_c-like_dom"/>
</dbReference>
<dbReference type="AlphaFoldDB" id="D5ML09"/>
<feature type="domain" description="Cytochrome c" evidence="5">
    <location>
        <begin position="28"/>
        <end position="114"/>
    </location>
</feature>
<keyword evidence="3 4" id="KW-0408">Iron</keyword>
<organism evidence="6 7">
    <name type="scientific">Methylomirabilis oxygeniifera</name>
    <dbReference type="NCBI Taxonomy" id="671143"/>
    <lineage>
        <taxon>Bacteria</taxon>
        <taxon>Candidatus Methylomirabilota</taxon>
        <taxon>Candidatus Methylomirabilia</taxon>
        <taxon>Candidatus Methylomirabilales</taxon>
        <taxon>Candidatus Methylomirabilaceae</taxon>
        <taxon>Candidatus Methylomirabilis</taxon>
    </lineage>
</organism>
<dbReference type="InterPro" id="IPR036909">
    <property type="entry name" value="Cyt_c-like_dom_sf"/>
</dbReference>
<evidence type="ECO:0000256" key="1">
    <source>
        <dbReference type="ARBA" id="ARBA00022617"/>
    </source>
</evidence>
<dbReference type="STRING" id="671143.DAMO_2776"/>
<name>D5ML09_METO1</name>
<dbReference type="PROSITE" id="PS51007">
    <property type="entry name" value="CYTC"/>
    <property type="match status" value="1"/>
</dbReference>
<dbReference type="InterPro" id="IPR011045">
    <property type="entry name" value="N2O_reductase_N"/>
</dbReference>
<proteinExistence type="predicted"/>
<dbReference type="GO" id="GO:0009055">
    <property type="term" value="F:electron transfer activity"/>
    <property type="evidence" value="ECO:0007669"/>
    <property type="project" value="InterPro"/>
</dbReference>
<dbReference type="PATRIC" id="fig|671143.5.peg.2435"/>
<sequence length="838" mass="88220">MKSIQRLSIYLIMAIGMWIGTDADASSVQSQDPAAIFARACATCHGAKGLGGVSWVKNNSRDQRTAPQIAGHPADSIKAMVRRGSENAAMPGFGVQEITDAELDALATFIQDNSSSIPTPVKPSGKQVALYVLDADPWFTDRGADNDADPFNDVRRVVLEPGQYLKVINTGRTWHSFTSLESGKDSGFIGYAGNYKNKTKDLNQNRKAGMGFYYADQTAGLASGCNKYICKIHPYMTVEVCTAGSTPKGPNDVLGLTRAHKQPLGLPSVPGIGDEIWVSAQSQEEVGEKTTKIKKKSVRDFDGAYQVINTATWNVTRVPNVGNNPHNSWPGHTATRDVVVSTNWHDNRLTLMDATTKTVVREFRSGATNAHVMAVPGVANRDTWFVSHMGGKAMAEISVDLLELGTDPNVGLLRGAPGPHGLWMCDDTYHFIVADTFNNSASMYDIDFGNVATTATGGTIPLATGIKNGFGPGGCTKGFAANAGTADLAVYNITPTLGAEELDRDTTWSAEHANGVHKNVAGNIALRATDPGTDVASPHALLPAETIEQKRWSHLPIQSPVSPVDATTHGRFMVTANKASFNVVITGLDPSGRPWGVFTAPAGLGAHGVSFGKKNRCDTNNDGVEDTDASAAVICYYAFVTNTFEDYVSVYDLEKVDVNDDRVINNPAGLGMQGPGSALLTENVYLEGGAVAAVVALDPGVAGLCGSVLKCGTGPTGGTYISNLPIGILCPDCRSGVHVGDIPLTLTTGAPLAGPADTVANSGANAKYVYLKEPVWVDTMTVGCALSANDCDNTAGEPFGAGTEVGNLNTQVTLDLELGTNTGAQGIVVRPASAPWTP</sequence>
<reference evidence="6 7" key="1">
    <citation type="journal article" date="2010" name="Nature">
        <title>Nitrite-driven anaerobic methane oxidation by oxygenic bacteria.</title>
        <authorList>
            <person name="Ettwig K.F."/>
            <person name="Butler M.K."/>
            <person name="Le Paslier D."/>
            <person name="Pelletier E."/>
            <person name="Mangenot S."/>
            <person name="Kuypers M.M.M."/>
            <person name="Schreiber F."/>
            <person name="Dutilh B.E."/>
            <person name="Zedelius J."/>
            <person name="de Beer D."/>
            <person name="Gloerich J."/>
            <person name="Wessels H.J.C.T."/>
            <person name="van Allen T."/>
            <person name="Luesken F."/>
            <person name="Wu M."/>
            <person name="van de Pas-Schoonen K.T."/>
            <person name="Op den Camp H.J.M."/>
            <person name="Janssen-Megens E.M."/>
            <person name="Francoijs K-J."/>
            <person name="Stunnenberg H."/>
            <person name="Weissenbach J."/>
            <person name="Jetten M.S.M."/>
            <person name="Strous M."/>
        </authorList>
    </citation>
    <scope>NUCLEOTIDE SEQUENCE [LARGE SCALE GENOMIC DNA]</scope>
</reference>
<evidence type="ECO:0000313" key="7">
    <source>
        <dbReference type="Proteomes" id="UP000006898"/>
    </source>
</evidence>
<dbReference type="Gene3D" id="1.10.760.10">
    <property type="entry name" value="Cytochrome c-like domain"/>
    <property type="match status" value="1"/>
</dbReference>
<dbReference type="SUPFAM" id="SSF50974">
    <property type="entry name" value="Nitrous oxide reductase, N-terminal domain"/>
    <property type="match status" value="1"/>
</dbReference>
<keyword evidence="1 4" id="KW-0349">Heme</keyword>
<dbReference type="Proteomes" id="UP000006898">
    <property type="component" value="Chromosome"/>
</dbReference>
<dbReference type="InterPro" id="IPR015943">
    <property type="entry name" value="WD40/YVTN_repeat-like_dom_sf"/>
</dbReference>
<evidence type="ECO:0000313" key="6">
    <source>
        <dbReference type="EMBL" id="CBE69849.1"/>
    </source>
</evidence>
<dbReference type="HOGENOM" id="CLU_339119_0_0_0"/>
<protein>
    <recommendedName>
        <fullName evidence="5">Cytochrome c domain-containing protein</fullName>
    </recommendedName>
</protein>